<sequence length="89" mass="10536">MSVISELEKLQRILKNHLVKMGHFRSIEEVEQELLKNEYQLLASNIFKSSKVSDHYKNFVDSLKKIEKPNLEVEDVNLVEKFKNLTNYI</sequence>
<organism evidence="1 2">
    <name type="scientific">Encephalitozoon hellem</name>
    <name type="common">Microsporidian parasite</name>
    <dbReference type="NCBI Taxonomy" id="27973"/>
    <lineage>
        <taxon>Eukaryota</taxon>
        <taxon>Fungi</taxon>
        <taxon>Fungi incertae sedis</taxon>
        <taxon>Microsporidia</taxon>
        <taxon>Unikaryonidae</taxon>
        <taxon>Encephalitozoon</taxon>
    </lineage>
</organism>
<evidence type="ECO:0000313" key="2">
    <source>
        <dbReference type="Proteomes" id="UP001059546"/>
    </source>
</evidence>
<accession>A0A9Q9C4B9</accession>
<protein>
    <submittedName>
        <fullName evidence="1">Uncharacterized protein</fullName>
    </submittedName>
</protein>
<proteinExistence type="predicted"/>
<dbReference type="AlphaFoldDB" id="A0A9Q9C4B9"/>
<dbReference type="Proteomes" id="UP001059546">
    <property type="component" value="Chromosome VI"/>
</dbReference>
<reference evidence="1" key="1">
    <citation type="submission" date="2022-08" db="EMBL/GenBank/DDBJ databases">
        <title>Encephalitozoon hellem ATCC 50604 Complete Genome.</title>
        <authorList>
            <person name="Mascarenhas dos Santos A.C."/>
            <person name="Julian A.T."/>
            <person name="Pombert J.-F."/>
        </authorList>
    </citation>
    <scope>NUCLEOTIDE SEQUENCE</scope>
    <source>
        <strain evidence="1">ATCC 50604</strain>
    </source>
</reference>
<gene>
    <name evidence="1" type="ORF">GPU96_06g11120</name>
</gene>
<dbReference type="EMBL" id="CP075152">
    <property type="protein sequence ID" value="UTX43365.1"/>
    <property type="molecule type" value="Genomic_DNA"/>
</dbReference>
<evidence type="ECO:0000313" key="1">
    <source>
        <dbReference type="EMBL" id="UTX43365.1"/>
    </source>
</evidence>
<name>A0A9Q9C4B9_ENCHE</name>